<organism evidence="1 2">
    <name type="scientific">Streptomyces yunnanensis</name>
    <dbReference type="NCBI Taxonomy" id="156453"/>
    <lineage>
        <taxon>Bacteria</taxon>
        <taxon>Bacillati</taxon>
        <taxon>Actinomycetota</taxon>
        <taxon>Actinomycetes</taxon>
        <taxon>Kitasatosporales</taxon>
        <taxon>Streptomycetaceae</taxon>
        <taxon>Streptomyces</taxon>
    </lineage>
</organism>
<reference evidence="2" key="1">
    <citation type="submission" date="2016-11" db="EMBL/GenBank/DDBJ databases">
        <authorList>
            <person name="Jaros S."/>
            <person name="Januszkiewicz K."/>
            <person name="Wedrychowicz H."/>
        </authorList>
    </citation>
    <scope>NUCLEOTIDE SEQUENCE [LARGE SCALE GENOMIC DNA]</scope>
    <source>
        <strain evidence="2">CGMCC 4.3555</strain>
    </source>
</reference>
<dbReference type="AlphaFoldDB" id="A0A9X8QXL7"/>
<proteinExistence type="predicted"/>
<dbReference type="EMBL" id="FRBK01000015">
    <property type="protein sequence ID" value="SHM87237.1"/>
    <property type="molecule type" value="Genomic_DNA"/>
</dbReference>
<dbReference type="Proteomes" id="UP000184388">
    <property type="component" value="Unassembled WGS sequence"/>
</dbReference>
<sequence length="32" mass="3385">MPAAQPRLLIAAGLPPLRSAIPPTVPRKELLP</sequence>
<protein>
    <submittedName>
        <fullName evidence="1">Uncharacterized protein</fullName>
    </submittedName>
</protein>
<name>A0A9X8QXL7_9ACTN</name>
<gene>
    <name evidence="1" type="ORF">SAMN05216268_115217</name>
</gene>
<comment type="caution">
    <text evidence="1">The sequence shown here is derived from an EMBL/GenBank/DDBJ whole genome shotgun (WGS) entry which is preliminary data.</text>
</comment>
<evidence type="ECO:0000313" key="2">
    <source>
        <dbReference type="Proteomes" id="UP000184388"/>
    </source>
</evidence>
<accession>A0A9X8QXL7</accession>
<evidence type="ECO:0000313" key="1">
    <source>
        <dbReference type="EMBL" id="SHM87237.1"/>
    </source>
</evidence>